<dbReference type="OrthoDB" id="277235at2759"/>
<comment type="subcellular location">
    <subcellularLocation>
        <location evidence="6">Mitochondrion</location>
    </subcellularLocation>
</comment>
<dbReference type="SUPFAM" id="SSF54713">
    <property type="entry name" value="Elongation factor Ts (EF-Ts), dimerisation domain"/>
    <property type="match status" value="1"/>
</dbReference>
<name>A0A165NCR9_EXIGL</name>
<keyword evidence="4" id="KW-0809">Transit peptide</keyword>
<organism evidence="8 9">
    <name type="scientific">Exidia glandulosa HHB12029</name>
    <dbReference type="NCBI Taxonomy" id="1314781"/>
    <lineage>
        <taxon>Eukaryota</taxon>
        <taxon>Fungi</taxon>
        <taxon>Dikarya</taxon>
        <taxon>Basidiomycota</taxon>
        <taxon>Agaricomycotina</taxon>
        <taxon>Agaricomycetes</taxon>
        <taxon>Auriculariales</taxon>
        <taxon>Exidiaceae</taxon>
        <taxon>Exidia</taxon>
    </lineage>
</organism>
<dbReference type="STRING" id="1314781.A0A165NCR9"/>
<evidence type="ECO:0000256" key="6">
    <source>
        <dbReference type="HAMAP-Rule" id="MF_03135"/>
    </source>
</evidence>
<protein>
    <recommendedName>
        <fullName evidence="6">Elongation factor Ts, mitochondrial</fullName>
        <shortName evidence="6">EF-Ts</shortName>
        <shortName evidence="6">EF-TsMt</shortName>
    </recommendedName>
</protein>
<dbReference type="Gene3D" id="1.10.8.10">
    <property type="entry name" value="DNA helicase RuvA subunit, C-terminal domain"/>
    <property type="match status" value="1"/>
</dbReference>
<keyword evidence="2 6" id="KW-0251">Elongation factor</keyword>
<dbReference type="PANTHER" id="PTHR11741:SF0">
    <property type="entry name" value="ELONGATION FACTOR TS, MITOCHONDRIAL"/>
    <property type="match status" value="1"/>
</dbReference>
<dbReference type="InterPro" id="IPR001816">
    <property type="entry name" value="Transl_elong_EFTs/EF1B"/>
</dbReference>
<comment type="function">
    <text evidence="6">Associates with the EF-Tu.GDP complex and induces the exchange of GDP to GTP. It remains bound to the aminoacyl-tRNA.EF-Tu.GTP complex up to the GTP hydrolysis stage on the ribosome.</text>
</comment>
<evidence type="ECO:0000256" key="4">
    <source>
        <dbReference type="ARBA" id="ARBA00022946"/>
    </source>
</evidence>
<dbReference type="InterPro" id="IPR009060">
    <property type="entry name" value="UBA-like_sf"/>
</dbReference>
<evidence type="ECO:0000256" key="5">
    <source>
        <dbReference type="ARBA" id="ARBA00023128"/>
    </source>
</evidence>
<evidence type="ECO:0000313" key="8">
    <source>
        <dbReference type="EMBL" id="KZW00559.1"/>
    </source>
</evidence>
<dbReference type="Proteomes" id="UP000077266">
    <property type="component" value="Unassembled WGS sequence"/>
</dbReference>
<dbReference type="InParanoid" id="A0A165NCR9"/>
<evidence type="ECO:0000256" key="2">
    <source>
        <dbReference type="ARBA" id="ARBA00022768"/>
    </source>
</evidence>
<evidence type="ECO:0000256" key="3">
    <source>
        <dbReference type="ARBA" id="ARBA00022917"/>
    </source>
</evidence>
<accession>A0A165NCR9</accession>
<keyword evidence="5 6" id="KW-0496">Mitochondrion</keyword>
<evidence type="ECO:0000259" key="7">
    <source>
        <dbReference type="Pfam" id="PF00889"/>
    </source>
</evidence>
<sequence length="328" mass="34725">MHRLARVCTVAQRSYATSAPKASMKLVAELRRATNVPLTKAAEALAACNNDFDAAVAWLDEEMKRTGAARAAKLAGRAANDGTIGLSVLSDGTRGTGVRAALIELACETDFVSRGELFSKLAGDIAHTAAFFAEASGPSPSFAPLPLDAFGDAPCLGPDGSPSTAGRTVTDAIRDAVAKVGENVSLRRAVAVVAEPSDTGISLGSYVHGSTPGFPSLGRMACLTMVHLRTPKTHILQDENFLKPYSVLRRALARQIVGMNVETLRGAQPVQEPDPSSTALYDQPFAMLPGAAEGETVEQSLRSWGKQWDADVEVRDFIKWTRSETEAA</sequence>
<dbReference type="EMBL" id="KV425900">
    <property type="protein sequence ID" value="KZW00559.1"/>
    <property type="molecule type" value="Genomic_DNA"/>
</dbReference>
<proteinExistence type="inferred from homology"/>
<dbReference type="CDD" id="cd14275">
    <property type="entry name" value="UBA_EF-Ts"/>
    <property type="match status" value="1"/>
</dbReference>
<dbReference type="HAMAP" id="MF_00050">
    <property type="entry name" value="EF_Ts"/>
    <property type="match status" value="1"/>
</dbReference>
<dbReference type="GO" id="GO:0003746">
    <property type="term" value="F:translation elongation factor activity"/>
    <property type="evidence" value="ECO:0007669"/>
    <property type="project" value="UniProtKB-UniRule"/>
</dbReference>
<dbReference type="InterPro" id="IPR014039">
    <property type="entry name" value="Transl_elong_EFTs/EF1B_dimer"/>
</dbReference>
<keyword evidence="3 6" id="KW-0648">Protein biosynthesis</keyword>
<keyword evidence="9" id="KW-1185">Reference proteome</keyword>
<dbReference type="PANTHER" id="PTHR11741">
    <property type="entry name" value="ELONGATION FACTOR TS"/>
    <property type="match status" value="1"/>
</dbReference>
<comment type="similarity">
    <text evidence="1 6">Belongs to the EF-Ts family.</text>
</comment>
<dbReference type="GO" id="GO:0005739">
    <property type="term" value="C:mitochondrion"/>
    <property type="evidence" value="ECO:0007669"/>
    <property type="project" value="UniProtKB-SubCell"/>
</dbReference>
<evidence type="ECO:0000256" key="1">
    <source>
        <dbReference type="ARBA" id="ARBA00005532"/>
    </source>
</evidence>
<dbReference type="InterPro" id="IPR036402">
    <property type="entry name" value="EF-Ts_dimer_sf"/>
</dbReference>
<evidence type="ECO:0000313" key="9">
    <source>
        <dbReference type="Proteomes" id="UP000077266"/>
    </source>
</evidence>
<dbReference type="FunCoup" id="A0A165NCR9">
    <property type="interactions" value="324"/>
</dbReference>
<dbReference type="SUPFAM" id="SSF46934">
    <property type="entry name" value="UBA-like"/>
    <property type="match status" value="1"/>
</dbReference>
<dbReference type="GO" id="GO:0070125">
    <property type="term" value="P:mitochondrial translational elongation"/>
    <property type="evidence" value="ECO:0007669"/>
    <property type="project" value="TreeGrafter"/>
</dbReference>
<dbReference type="AlphaFoldDB" id="A0A165NCR9"/>
<dbReference type="Gene3D" id="3.30.479.20">
    <property type="entry name" value="Elongation factor Ts, dimerisation domain"/>
    <property type="match status" value="2"/>
</dbReference>
<gene>
    <name evidence="6" type="primary">TSF1</name>
    <name evidence="8" type="ORF">EXIGLDRAFT_721329</name>
</gene>
<reference evidence="8 9" key="1">
    <citation type="journal article" date="2016" name="Mol. Biol. Evol.">
        <title>Comparative Genomics of Early-Diverging Mushroom-Forming Fungi Provides Insights into the Origins of Lignocellulose Decay Capabilities.</title>
        <authorList>
            <person name="Nagy L.G."/>
            <person name="Riley R."/>
            <person name="Tritt A."/>
            <person name="Adam C."/>
            <person name="Daum C."/>
            <person name="Floudas D."/>
            <person name="Sun H."/>
            <person name="Yadav J.S."/>
            <person name="Pangilinan J."/>
            <person name="Larsson K.H."/>
            <person name="Matsuura K."/>
            <person name="Barry K."/>
            <person name="Labutti K."/>
            <person name="Kuo R."/>
            <person name="Ohm R.A."/>
            <person name="Bhattacharya S.S."/>
            <person name="Shirouzu T."/>
            <person name="Yoshinaga Y."/>
            <person name="Martin F.M."/>
            <person name="Grigoriev I.V."/>
            <person name="Hibbett D.S."/>
        </authorList>
    </citation>
    <scope>NUCLEOTIDE SEQUENCE [LARGE SCALE GENOMIC DNA]</scope>
    <source>
        <strain evidence="8 9">HHB12029</strain>
    </source>
</reference>
<dbReference type="Pfam" id="PF00889">
    <property type="entry name" value="EF_TS"/>
    <property type="match status" value="1"/>
</dbReference>
<feature type="domain" description="Translation elongation factor EFTs/EF1B dimerisation" evidence="7">
    <location>
        <begin position="100"/>
        <end position="264"/>
    </location>
</feature>